<dbReference type="CDD" id="cd00899">
    <property type="entry name" value="b4GalT"/>
    <property type="match status" value="1"/>
</dbReference>
<dbReference type="Pfam" id="PF13733">
    <property type="entry name" value="Glyco_transf_7N"/>
    <property type="match status" value="1"/>
</dbReference>
<comment type="function">
    <text evidence="11">Catalyses the transfer of galactose onto proteins or lipids.</text>
</comment>
<evidence type="ECO:0000256" key="2">
    <source>
        <dbReference type="ARBA" id="ARBA00004922"/>
    </source>
</evidence>
<evidence type="ECO:0000259" key="12">
    <source>
        <dbReference type="Pfam" id="PF02709"/>
    </source>
</evidence>
<keyword evidence="14" id="KW-1185">Reference proteome</keyword>
<feature type="domain" description="Galactosyltransferase C-terminal" evidence="12">
    <location>
        <begin position="227"/>
        <end position="304"/>
    </location>
</feature>
<feature type="domain" description="Galactosyltransferase N-terminal" evidence="13">
    <location>
        <begin position="90"/>
        <end position="223"/>
    </location>
</feature>
<dbReference type="RefSeq" id="XP_022294268.1">
    <property type="nucleotide sequence ID" value="XM_022438560.1"/>
</dbReference>
<evidence type="ECO:0000256" key="1">
    <source>
        <dbReference type="ARBA" id="ARBA00004606"/>
    </source>
</evidence>
<keyword evidence="6 11" id="KW-0812">Transmembrane</keyword>
<keyword evidence="10 11" id="KW-0325">Glycoprotein</keyword>
<dbReference type="Pfam" id="PF02709">
    <property type="entry name" value="Glyco_transf_7C"/>
    <property type="match status" value="1"/>
</dbReference>
<dbReference type="GO" id="GO:0005794">
    <property type="term" value="C:Golgi apparatus"/>
    <property type="evidence" value="ECO:0007669"/>
    <property type="project" value="TreeGrafter"/>
</dbReference>
<protein>
    <recommendedName>
        <fullName evidence="11">Beta-1,4-galactosyltransferase</fullName>
        <ecNumber evidence="11">2.4.1.-</ecNumber>
    </recommendedName>
</protein>
<dbReference type="GO" id="GO:0008378">
    <property type="term" value="F:galactosyltransferase activity"/>
    <property type="evidence" value="ECO:0007669"/>
    <property type="project" value="TreeGrafter"/>
</dbReference>
<dbReference type="GO" id="GO:0016020">
    <property type="term" value="C:membrane"/>
    <property type="evidence" value="ECO:0007669"/>
    <property type="project" value="UniProtKB-SubCell"/>
</dbReference>
<dbReference type="Proteomes" id="UP000694844">
    <property type="component" value="Chromosome 7"/>
</dbReference>
<evidence type="ECO:0000259" key="13">
    <source>
        <dbReference type="Pfam" id="PF13733"/>
    </source>
</evidence>
<keyword evidence="7 11" id="KW-0735">Signal-anchor</keyword>
<dbReference type="AlphaFoldDB" id="A0A8B8AUB6"/>
<dbReference type="InterPro" id="IPR027995">
    <property type="entry name" value="Galactosyl_T_N"/>
</dbReference>
<evidence type="ECO:0000256" key="5">
    <source>
        <dbReference type="ARBA" id="ARBA00022679"/>
    </source>
</evidence>
<comment type="pathway">
    <text evidence="2 11">Protein modification; protein glycosylation.</text>
</comment>
<comment type="similarity">
    <text evidence="3 11">Belongs to the glycosyltransferase 7 family.</text>
</comment>
<evidence type="ECO:0000313" key="15">
    <source>
        <dbReference type="RefSeq" id="XP_022294268.1"/>
    </source>
</evidence>
<dbReference type="SUPFAM" id="SSF53448">
    <property type="entry name" value="Nucleotide-diphospho-sugar transferases"/>
    <property type="match status" value="1"/>
</dbReference>
<proteinExistence type="inferred from homology"/>
<dbReference type="Gene3D" id="3.90.550.10">
    <property type="entry name" value="Spore Coat Polysaccharide Biosynthesis Protein SpsA, Chain A"/>
    <property type="match status" value="1"/>
</dbReference>
<dbReference type="PANTHER" id="PTHR19300">
    <property type="entry name" value="BETA-1,4-GALACTOSYLTRANSFERASE"/>
    <property type="match status" value="1"/>
</dbReference>
<dbReference type="GO" id="GO:0005975">
    <property type="term" value="P:carbohydrate metabolic process"/>
    <property type="evidence" value="ECO:0007669"/>
    <property type="project" value="InterPro"/>
</dbReference>
<dbReference type="InterPro" id="IPR003859">
    <property type="entry name" value="Galactosyl_T"/>
</dbReference>
<evidence type="ECO:0000256" key="10">
    <source>
        <dbReference type="ARBA" id="ARBA00023180"/>
    </source>
</evidence>
<feature type="transmembrane region" description="Helical" evidence="11">
    <location>
        <begin position="29"/>
        <end position="48"/>
    </location>
</feature>
<dbReference type="UniPathway" id="UPA00378"/>
<evidence type="ECO:0000256" key="7">
    <source>
        <dbReference type="ARBA" id="ARBA00022968"/>
    </source>
</evidence>
<evidence type="ECO:0000256" key="11">
    <source>
        <dbReference type="RuleBase" id="RU368121"/>
    </source>
</evidence>
<name>A0A8B8AUB6_CRAVI</name>
<evidence type="ECO:0000256" key="9">
    <source>
        <dbReference type="ARBA" id="ARBA00023136"/>
    </source>
</evidence>
<dbReference type="InterPro" id="IPR027791">
    <property type="entry name" value="Galactosyl_T_C"/>
</dbReference>
<sequence>MVEKHGQLKNEVFVTNKTSFYRLLTSPRFYIVFVLFQVFFIIFLIYRWDSEGYNQTLVVANQQMEEVLLNATTENCSLWNSSNPVKIPLCPIISPFLVGVKTPVVDLSIEWEDVFAKYDVVRCNGHLKPSSCQARQKVALIVPFRDRYGHLKVFLNHIHPFLMRQQLDYKIYLIDLDDDILFNKGLLLNVGFLESGKEYDYDCYIFHDVDLLPENDHNLYRCSDQPRHMSVAVDKFNYKLPYVSIFGGVSAMTKDQILFVNGFSNQFSGWGGEDDDMFNRLKFHNMTLMRSMDDVSTYKMLKHKQSHPNPKRFKLIKTGMERVKQDGVKNLQYEILKRNEFPLYTYIKITI</sequence>
<keyword evidence="8 11" id="KW-1133">Transmembrane helix</keyword>
<keyword evidence="4 11" id="KW-0328">Glycosyltransferase</keyword>
<reference evidence="15" key="1">
    <citation type="submission" date="2025-08" db="UniProtKB">
        <authorList>
            <consortium name="RefSeq"/>
        </authorList>
    </citation>
    <scope>IDENTIFICATION</scope>
    <source>
        <tissue evidence="15">Whole sample</tissue>
    </source>
</reference>
<organism evidence="14 15">
    <name type="scientific">Crassostrea virginica</name>
    <name type="common">Eastern oyster</name>
    <dbReference type="NCBI Taxonomy" id="6565"/>
    <lineage>
        <taxon>Eukaryota</taxon>
        <taxon>Metazoa</taxon>
        <taxon>Spiralia</taxon>
        <taxon>Lophotrochozoa</taxon>
        <taxon>Mollusca</taxon>
        <taxon>Bivalvia</taxon>
        <taxon>Autobranchia</taxon>
        <taxon>Pteriomorphia</taxon>
        <taxon>Ostreida</taxon>
        <taxon>Ostreoidea</taxon>
        <taxon>Ostreidae</taxon>
        <taxon>Crassostrea</taxon>
    </lineage>
</organism>
<dbReference type="PRINTS" id="PR02050">
    <property type="entry name" value="B14GALTRFASE"/>
</dbReference>
<evidence type="ECO:0000256" key="6">
    <source>
        <dbReference type="ARBA" id="ARBA00022692"/>
    </source>
</evidence>
<evidence type="ECO:0000313" key="14">
    <source>
        <dbReference type="Proteomes" id="UP000694844"/>
    </source>
</evidence>
<dbReference type="PANTHER" id="PTHR19300:SF57">
    <property type="entry name" value="BETA-1,4-N-ACETYLGALACTOSAMINYLTRANSFERASE"/>
    <property type="match status" value="1"/>
</dbReference>
<evidence type="ECO:0000256" key="4">
    <source>
        <dbReference type="ARBA" id="ARBA00022676"/>
    </source>
</evidence>
<dbReference type="EC" id="2.4.1.-" evidence="11"/>
<keyword evidence="9 11" id="KW-0472">Membrane</keyword>
<evidence type="ECO:0000256" key="3">
    <source>
        <dbReference type="ARBA" id="ARBA00005735"/>
    </source>
</evidence>
<dbReference type="KEGG" id="cvn:111104545"/>
<dbReference type="OrthoDB" id="6123477at2759"/>
<keyword evidence="5 11" id="KW-0808">Transferase</keyword>
<dbReference type="InterPro" id="IPR029044">
    <property type="entry name" value="Nucleotide-diphossugar_trans"/>
</dbReference>
<dbReference type="GeneID" id="111104545"/>
<evidence type="ECO:0000256" key="8">
    <source>
        <dbReference type="ARBA" id="ARBA00022989"/>
    </source>
</evidence>
<accession>A0A8B8AUB6</accession>
<comment type="subcellular location">
    <subcellularLocation>
        <location evidence="1">Membrane</location>
        <topology evidence="1">Single-pass type II membrane protein</topology>
    </subcellularLocation>
</comment>
<gene>
    <name evidence="15" type="primary">LOC111104545</name>
</gene>